<dbReference type="EMBL" id="SNZP01000008">
    <property type="protein sequence ID" value="TDR78306.1"/>
    <property type="molecule type" value="Genomic_DNA"/>
</dbReference>
<gene>
    <name evidence="1" type="ORF">DFP86_10823</name>
</gene>
<dbReference type="AlphaFoldDB" id="A0A4R7B3F6"/>
<dbReference type="InterPro" id="IPR015003">
    <property type="entry name" value="DUF1853"/>
</dbReference>
<dbReference type="Proteomes" id="UP000295611">
    <property type="component" value="Unassembled WGS sequence"/>
</dbReference>
<evidence type="ECO:0008006" key="3">
    <source>
        <dbReference type="Google" id="ProtNLM"/>
    </source>
</evidence>
<proteinExistence type="predicted"/>
<evidence type="ECO:0000313" key="2">
    <source>
        <dbReference type="Proteomes" id="UP000295611"/>
    </source>
</evidence>
<organism evidence="1 2">
    <name type="scientific">Paludibacterium purpuratum</name>
    <dbReference type="NCBI Taxonomy" id="1144873"/>
    <lineage>
        <taxon>Bacteria</taxon>
        <taxon>Pseudomonadati</taxon>
        <taxon>Pseudomonadota</taxon>
        <taxon>Betaproteobacteria</taxon>
        <taxon>Neisseriales</taxon>
        <taxon>Chromobacteriaceae</taxon>
        <taxon>Paludibacterium</taxon>
    </lineage>
</organism>
<dbReference type="Pfam" id="PF08907">
    <property type="entry name" value="DUF1853"/>
    <property type="match status" value="1"/>
</dbReference>
<reference evidence="1 2" key="1">
    <citation type="submission" date="2019-03" db="EMBL/GenBank/DDBJ databases">
        <title>Genomic Encyclopedia of Type Strains, Phase III (KMG-III): the genomes of soil and plant-associated and newly described type strains.</title>
        <authorList>
            <person name="Whitman W."/>
        </authorList>
    </citation>
    <scope>NUCLEOTIDE SEQUENCE [LARGE SCALE GENOMIC DNA]</scope>
    <source>
        <strain evidence="1 2">CECT 8976</strain>
    </source>
</reference>
<keyword evidence="2" id="KW-1185">Reference proteome</keyword>
<sequence length="303" mass="33472">MAMFLPTSPELPWRHSAVRDLASLLTGAAAWRTPHDIPCDRLLGPDGLARLAALDGDPAALMAWLARHPVSRLGHYAEQLLAFWFSLAPHIELVAHNLVLRDGNRTLGEFDFLLRIDGEPWHLETCSKFYLQVEAGRDELVGPSLRDALPLKRAKLARQLALSRHALAAATLPAGFAGCRIGALVRGCFFYRGAPARTDDCAPWLGWVAPLDRPWPCQDGGSRWLWLPRLSWLSPAVAEASALSDEATLRTGFVAARAPQMVAEMRKSEAGWREWRRGFVLPADWPDGELLASLREKIQTGAP</sequence>
<protein>
    <recommendedName>
        <fullName evidence="3">DUF1853 family protein</fullName>
    </recommendedName>
</protein>
<comment type="caution">
    <text evidence="1">The sequence shown here is derived from an EMBL/GenBank/DDBJ whole genome shotgun (WGS) entry which is preliminary data.</text>
</comment>
<evidence type="ECO:0000313" key="1">
    <source>
        <dbReference type="EMBL" id="TDR78306.1"/>
    </source>
</evidence>
<name>A0A4R7B3F6_9NEIS</name>
<accession>A0A4R7B3F6</accession>